<dbReference type="Proteomes" id="UP000309117">
    <property type="component" value="Unassembled WGS sequence"/>
</dbReference>
<feature type="region of interest" description="Disordered" evidence="1">
    <location>
        <begin position="142"/>
        <end position="195"/>
    </location>
</feature>
<dbReference type="RefSeq" id="WP_004042394.1">
    <property type="nucleotide sequence ID" value="NZ_AQFR02000003.1"/>
</dbReference>
<accession>A0A4S2BRC0</accession>
<sequence length="195" mass="21622">MSLLDALNEVKKSGFDPKSGKEYGAFEKIPAGTYKVSLDGVTHNATKDRDFLMLSFLVIEGKYEGKKESIFPTLAQTTSKGNPMPQFVIARSISMLQVIGEMVDMPIPDSDFDHDSETDAYEDLAATLTPAKGKVLMMTIKESPNKKNPDNPYRNYEFGRVEQPKAIEVDENQDPFANNTGSDLEISDDDLPFGK</sequence>
<evidence type="ECO:0000313" key="3">
    <source>
        <dbReference type="Proteomes" id="UP000309117"/>
    </source>
</evidence>
<organism evidence="2 3">
    <name type="scientific">Lactobacillus intestinalis</name>
    <dbReference type="NCBI Taxonomy" id="151781"/>
    <lineage>
        <taxon>Bacteria</taxon>
        <taxon>Bacillati</taxon>
        <taxon>Bacillota</taxon>
        <taxon>Bacilli</taxon>
        <taxon>Lactobacillales</taxon>
        <taxon>Lactobacillaceae</taxon>
        <taxon>Lactobacillus</taxon>
    </lineage>
</organism>
<dbReference type="EMBL" id="SRYV01000001">
    <property type="protein sequence ID" value="TGY17568.1"/>
    <property type="molecule type" value="Genomic_DNA"/>
</dbReference>
<dbReference type="AlphaFoldDB" id="A0A4S2BRC0"/>
<name>A0A4S2BRC0_9LACO</name>
<keyword evidence="2" id="KW-0238">DNA-binding</keyword>
<evidence type="ECO:0000256" key="1">
    <source>
        <dbReference type="SAM" id="MobiDB-lite"/>
    </source>
</evidence>
<proteinExistence type="predicted"/>
<evidence type="ECO:0000313" key="2">
    <source>
        <dbReference type="EMBL" id="TGY17568.1"/>
    </source>
</evidence>
<comment type="caution">
    <text evidence="2">The sequence shown here is derived from an EMBL/GenBank/DDBJ whole genome shotgun (WGS) entry which is preliminary data.</text>
</comment>
<gene>
    <name evidence="2" type="ORF">E5351_00210</name>
</gene>
<reference evidence="2 3" key="1">
    <citation type="submission" date="2019-04" db="EMBL/GenBank/DDBJ databases">
        <title>Microbes associate with the intestines of laboratory mice.</title>
        <authorList>
            <person name="Navarre W."/>
            <person name="Wong E."/>
            <person name="Huang K."/>
            <person name="Tropini C."/>
            <person name="Ng K."/>
            <person name="Yu B."/>
        </authorList>
    </citation>
    <scope>NUCLEOTIDE SEQUENCE [LARGE SCALE GENOMIC DNA]</scope>
    <source>
        <strain evidence="2 3">NM61_E11</strain>
    </source>
</reference>
<dbReference type="GO" id="GO:0003677">
    <property type="term" value="F:DNA binding"/>
    <property type="evidence" value="ECO:0007669"/>
    <property type="project" value="UniProtKB-KW"/>
</dbReference>
<feature type="compositionally biased region" description="Basic and acidic residues" evidence="1">
    <location>
        <begin position="157"/>
        <end position="168"/>
    </location>
</feature>
<protein>
    <submittedName>
        <fullName evidence="2">Single-stranded DNA-binding protein</fullName>
    </submittedName>
</protein>
<feature type="compositionally biased region" description="Acidic residues" evidence="1">
    <location>
        <begin position="185"/>
        <end position="195"/>
    </location>
</feature>